<dbReference type="SMART" id="SM00382">
    <property type="entry name" value="AAA"/>
    <property type="match status" value="1"/>
</dbReference>
<sequence>MYKIENLNFEIQKKEILKNISLSIKNNNFLSIVGPNGCGKSTLIKTINRNIDIQSGEITLNDKNIENFSDKDLALKRSVLNQSFSFPYSFKSIEIVEMGLYAYELDMKKKNEILDYVVEKLHLHSLKDKNYLVLSGGEKQKIQFARVVVQLCASCEKERYLFLDEPTLNLDIFYQFKILDLAKELQKDLNIGVCAILHDINQAYLYSDEVVMMKDGQIKYFGATKDILNYKNIFDIFEVKSEFVYSKNLQKDILITTS</sequence>
<feature type="domain" description="ABC transporter" evidence="3">
    <location>
        <begin position="2"/>
        <end position="240"/>
    </location>
</feature>
<dbReference type="PROSITE" id="PS00211">
    <property type="entry name" value="ABC_TRANSPORTER_1"/>
    <property type="match status" value="1"/>
</dbReference>
<keyword evidence="4" id="KW-0614">Plasmid</keyword>
<accession>A0AA96CXX7</accession>
<dbReference type="Gene3D" id="3.40.50.300">
    <property type="entry name" value="P-loop containing nucleotide triphosphate hydrolases"/>
    <property type="match status" value="1"/>
</dbReference>
<name>A0AA96CXX7_9BACT</name>
<dbReference type="PANTHER" id="PTHR42794">
    <property type="entry name" value="HEMIN IMPORT ATP-BINDING PROTEIN HMUV"/>
    <property type="match status" value="1"/>
</dbReference>
<proteinExistence type="predicted"/>
<dbReference type="AlphaFoldDB" id="A0AA96CXX7"/>
<dbReference type="GO" id="GO:0016887">
    <property type="term" value="F:ATP hydrolysis activity"/>
    <property type="evidence" value="ECO:0007669"/>
    <property type="project" value="InterPro"/>
</dbReference>
<organism evidence="4">
    <name type="scientific">Arcobacter sp. AZ-2023</name>
    <dbReference type="NCBI Taxonomy" id="3074453"/>
    <lineage>
        <taxon>Bacteria</taxon>
        <taxon>Pseudomonadati</taxon>
        <taxon>Campylobacterota</taxon>
        <taxon>Epsilonproteobacteria</taxon>
        <taxon>Campylobacterales</taxon>
        <taxon>Arcobacteraceae</taxon>
        <taxon>Arcobacter</taxon>
    </lineage>
</organism>
<dbReference type="SUPFAM" id="SSF52540">
    <property type="entry name" value="P-loop containing nucleoside triphosphate hydrolases"/>
    <property type="match status" value="1"/>
</dbReference>
<keyword evidence="2 4" id="KW-0067">ATP-binding</keyword>
<dbReference type="CDD" id="cd03214">
    <property type="entry name" value="ABC_Iron-Siderophores_B12_Hemin"/>
    <property type="match status" value="1"/>
</dbReference>
<gene>
    <name evidence="4" type="ORF">RJG54_11855</name>
</gene>
<evidence type="ECO:0000256" key="2">
    <source>
        <dbReference type="ARBA" id="ARBA00022840"/>
    </source>
</evidence>
<dbReference type="Pfam" id="PF00005">
    <property type="entry name" value="ABC_tran"/>
    <property type="match status" value="1"/>
</dbReference>
<dbReference type="InterPro" id="IPR017871">
    <property type="entry name" value="ABC_transporter-like_CS"/>
</dbReference>
<dbReference type="PROSITE" id="PS50893">
    <property type="entry name" value="ABC_TRANSPORTER_2"/>
    <property type="match status" value="1"/>
</dbReference>
<evidence type="ECO:0000256" key="1">
    <source>
        <dbReference type="ARBA" id="ARBA00022741"/>
    </source>
</evidence>
<dbReference type="InterPro" id="IPR027417">
    <property type="entry name" value="P-loop_NTPase"/>
</dbReference>
<geneLocation type="plasmid" evidence="4">
    <name>p133_LEO_107</name>
</geneLocation>
<dbReference type="GO" id="GO:0005524">
    <property type="term" value="F:ATP binding"/>
    <property type="evidence" value="ECO:0007669"/>
    <property type="project" value="UniProtKB-KW"/>
</dbReference>
<reference evidence="4" key="1">
    <citation type="submission" date="2023-09" db="EMBL/GenBank/DDBJ databases">
        <title>Arcobacter tbilisiensis sp. nov. isolated from chicken meat in Tbilisi, Georgia.</title>
        <authorList>
            <person name="Matthias R."/>
            <person name="Zautner A.E."/>
        </authorList>
    </citation>
    <scope>NUCLEOTIDE SEQUENCE</scope>
    <source>
        <strain evidence="4">LEO 107</strain>
        <plasmid evidence="4">p133_LEO_107</plasmid>
    </source>
</reference>
<evidence type="ECO:0000313" key="4">
    <source>
        <dbReference type="EMBL" id="WNL18051.1"/>
    </source>
</evidence>
<dbReference type="EMBL" id="CP134847">
    <property type="protein sequence ID" value="WNL18051.1"/>
    <property type="molecule type" value="Genomic_DNA"/>
</dbReference>
<evidence type="ECO:0000259" key="3">
    <source>
        <dbReference type="PROSITE" id="PS50893"/>
    </source>
</evidence>
<protein>
    <submittedName>
        <fullName evidence="4">ABC transporter ATP-binding protein</fullName>
    </submittedName>
</protein>
<dbReference type="PANTHER" id="PTHR42794:SF2">
    <property type="entry name" value="ABC TRANSPORTER ATP-BINDING PROTEIN"/>
    <property type="match status" value="1"/>
</dbReference>
<dbReference type="InterPro" id="IPR003593">
    <property type="entry name" value="AAA+_ATPase"/>
</dbReference>
<dbReference type="InterPro" id="IPR003439">
    <property type="entry name" value="ABC_transporter-like_ATP-bd"/>
</dbReference>
<keyword evidence="1" id="KW-0547">Nucleotide-binding</keyword>